<evidence type="ECO:0000256" key="4">
    <source>
        <dbReference type="SAM" id="MobiDB-lite"/>
    </source>
</evidence>
<dbReference type="InterPro" id="IPR007529">
    <property type="entry name" value="Znf_HIT"/>
</dbReference>
<feature type="compositionally biased region" description="Gly residues" evidence="4">
    <location>
        <begin position="161"/>
        <end position="175"/>
    </location>
</feature>
<reference evidence="6" key="1">
    <citation type="journal article" date="2020" name="Stud. Mycol.">
        <title>101 Dothideomycetes genomes: a test case for predicting lifestyles and emergence of pathogens.</title>
        <authorList>
            <person name="Haridas S."/>
            <person name="Albert R."/>
            <person name="Binder M."/>
            <person name="Bloem J."/>
            <person name="Labutti K."/>
            <person name="Salamov A."/>
            <person name="Andreopoulos B."/>
            <person name="Baker S."/>
            <person name="Barry K."/>
            <person name="Bills G."/>
            <person name="Bluhm B."/>
            <person name="Cannon C."/>
            <person name="Castanera R."/>
            <person name="Culley D."/>
            <person name="Daum C."/>
            <person name="Ezra D."/>
            <person name="Gonzalez J."/>
            <person name="Henrissat B."/>
            <person name="Kuo A."/>
            <person name="Liang C."/>
            <person name="Lipzen A."/>
            <person name="Lutzoni F."/>
            <person name="Magnuson J."/>
            <person name="Mondo S."/>
            <person name="Nolan M."/>
            <person name="Ohm R."/>
            <person name="Pangilinan J."/>
            <person name="Park H.-J."/>
            <person name="Ramirez L."/>
            <person name="Alfaro M."/>
            <person name="Sun H."/>
            <person name="Tritt A."/>
            <person name="Yoshinaga Y."/>
            <person name="Zwiers L.-H."/>
            <person name="Turgeon B."/>
            <person name="Goodwin S."/>
            <person name="Spatafora J."/>
            <person name="Crous P."/>
            <person name="Grigoriev I."/>
        </authorList>
    </citation>
    <scope>NUCLEOTIDE SEQUENCE</scope>
    <source>
        <strain evidence="6">CBS 262.69</strain>
    </source>
</reference>
<keyword evidence="2" id="KW-0863">Zinc-finger</keyword>
<keyword evidence="3" id="KW-0862">Zinc</keyword>
<evidence type="ECO:0000313" key="6">
    <source>
        <dbReference type="EMBL" id="KAF2399952.1"/>
    </source>
</evidence>
<dbReference type="GO" id="GO:0006338">
    <property type="term" value="P:chromatin remodeling"/>
    <property type="evidence" value="ECO:0007669"/>
    <property type="project" value="InterPro"/>
</dbReference>
<dbReference type="Pfam" id="PF04438">
    <property type="entry name" value="zf-HIT"/>
    <property type="match status" value="1"/>
</dbReference>
<feature type="domain" description="HIT-type" evidence="5">
    <location>
        <begin position="212"/>
        <end position="239"/>
    </location>
</feature>
<dbReference type="InterPro" id="IPR039723">
    <property type="entry name" value="Vps71/ZNHIT1"/>
</dbReference>
<sequence length="251" mass="26676">MSNPLSTNPFCSVPTTTHRPTMPQIELLPTTTNPSVPGWAYVLDRGLDPSRTALAPTTGRRPRTLLPAAAASEQLSTRQQAALTRRLHDLDRDGTGREVEVPAKWKARTGGVVRRILLSEKGWSHHLADEEARIAALAGGAPPPVESGKRRVRSGISSGVGTPGGPVGSGTGAGTGELEEGLTAQEVERLLAVPALSFSAARAGPPGERAARTFCEICGYWGRARCLKCGARVCGLECKEQHDVECRRKFA</sequence>
<dbReference type="CDD" id="cd21437">
    <property type="entry name" value="zf-HIT_ZNHIT1_like"/>
    <property type="match status" value="1"/>
</dbReference>
<evidence type="ECO:0000256" key="2">
    <source>
        <dbReference type="ARBA" id="ARBA00022771"/>
    </source>
</evidence>
<dbReference type="EMBL" id="ML996696">
    <property type="protein sequence ID" value="KAF2399952.1"/>
    <property type="molecule type" value="Genomic_DNA"/>
</dbReference>
<dbReference type="PANTHER" id="PTHR13093">
    <property type="entry name" value="ZINC FINGER HIT DOMAIN CONTAINING PROTEIN 1"/>
    <property type="match status" value="1"/>
</dbReference>
<keyword evidence="1" id="KW-0479">Metal-binding</keyword>
<evidence type="ECO:0000259" key="5">
    <source>
        <dbReference type="Pfam" id="PF04438"/>
    </source>
</evidence>
<name>A0A6G1HVC0_9PEZI</name>
<evidence type="ECO:0000256" key="1">
    <source>
        <dbReference type="ARBA" id="ARBA00022723"/>
    </source>
</evidence>
<evidence type="ECO:0000256" key="3">
    <source>
        <dbReference type="ARBA" id="ARBA00022833"/>
    </source>
</evidence>
<dbReference type="Proteomes" id="UP000799640">
    <property type="component" value="Unassembled WGS sequence"/>
</dbReference>
<dbReference type="OrthoDB" id="74807at2759"/>
<evidence type="ECO:0000313" key="7">
    <source>
        <dbReference type="Proteomes" id="UP000799640"/>
    </source>
</evidence>
<organism evidence="6 7">
    <name type="scientific">Trichodelitschia bisporula</name>
    <dbReference type="NCBI Taxonomy" id="703511"/>
    <lineage>
        <taxon>Eukaryota</taxon>
        <taxon>Fungi</taxon>
        <taxon>Dikarya</taxon>
        <taxon>Ascomycota</taxon>
        <taxon>Pezizomycotina</taxon>
        <taxon>Dothideomycetes</taxon>
        <taxon>Dothideomycetes incertae sedis</taxon>
        <taxon>Phaeotrichales</taxon>
        <taxon>Phaeotrichaceae</taxon>
        <taxon>Trichodelitschia</taxon>
    </lineage>
</organism>
<dbReference type="GO" id="GO:0005634">
    <property type="term" value="C:nucleus"/>
    <property type="evidence" value="ECO:0007669"/>
    <property type="project" value="UniProtKB-ARBA"/>
</dbReference>
<protein>
    <recommendedName>
        <fullName evidence="5">HIT-type domain-containing protein</fullName>
    </recommendedName>
</protein>
<keyword evidence="7" id="KW-1185">Reference proteome</keyword>
<gene>
    <name evidence="6" type="ORF">EJ06DRAFT_530735</name>
</gene>
<dbReference type="GO" id="GO:0008270">
    <property type="term" value="F:zinc ion binding"/>
    <property type="evidence" value="ECO:0007669"/>
    <property type="project" value="UniProtKB-KW"/>
</dbReference>
<dbReference type="AlphaFoldDB" id="A0A6G1HVC0"/>
<accession>A0A6G1HVC0</accession>
<proteinExistence type="predicted"/>
<feature type="region of interest" description="Disordered" evidence="4">
    <location>
        <begin position="139"/>
        <end position="177"/>
    </location>
</feature>